<name>A0A1I2C8V5_9RHOB</name>
<dbReference type="AlphaFoldDB" id="A0A1I2C8V5"/>
<protein>
    <submittedName>
        <fullName evidence="2">Type III restriction enzyme, res subunit</fullName>
    </submittedName>
</protein>
<evidence type="ECO:0000313" key="3">
    <source>
        <dbReference type="Proteomes" id="UP000198977"/>
    </source>
</evidence>
<dbReference type="InterPro" id="IPR006935">
    <property type="entry name" value="Helicase/UvrB_N"/>
</dbReference>
<keyword evidence="3" id="KW-1185">Reference proteome</keyword>
<dbReference type="SUPFAM" id="SSF52540">
    <property type="entry name" value="P-loop containing nucleoside triphosphate hydrolases"/>
    <property type="match status" value="2"/>
</dbReference>
<organism evidence="2 3">
    <name type="scientific">Sulfitobacter brevis</name>
    <dbReference type="NCBI Taxonomy" id="74348"/>
    <lineage>
        <taxon>Bacteria</taxon>
        <taxon>Pseudomonadati</taxon>
        <taxon>Pseudomonadota</taxon>
        <taxon>Alphaproteobacteria</taxon>
        <taxon>Rhodobacterales</taxon>
        <taxon>Roseobacteraceae</taxon>
        <taxon>Sulfitobacter</taxon>
    </lineage>
</organism>
<dbReference type="Proteomes" id="UP000198977">
    <property type="component" value="Unassembled WGS sequence"/>
</dbReference>
<dbReference type="EMBL" id="FOMW01000009">
    <property type="protein sequence ID" value="SFE64090.1"/>
    <property type="molecule type" value="Genomic_DNA"/>
</dbReference>
<reference evidence="2 3" key="1">
    <citation type="submission" date="2016-10" db="EMBL/GenBank/DDBJ databases">
        <authorList>
            <person name="de Groot N.N."/>
        </authorList>
    </citation>
    <scope>NUCLEOTIDE SEQUENCE [LARGE SCALE GENOMIC DNA]</scope>
    <source>
        <strain evidence="2 3">DSM 11443</strain>
    </source>
</reference>
<feature type="domain" description="Helicase ATP-binding" evidence="1">
    <location>
        <begin position="145"/>
        <end position="313"/>
    </location>
</feature>
<dbReference type="Gene3D" id="3.40.50.300">
    <property type="entry name" value="P-loop containing nucleotide triphosphate hydrolases"/>
    <property type="match status" value="1"/>
</dbReference>
<dbReference type="InterPro" id="IPR014001">
    <property type="entry name" value="Helicase_ATP-bd"/>
</dbReference>
<dbReference type="PROSITE" id="PS51192">
    <property type="entry name" value="HELICASE_ATP_BIND_1"/>
    <property type="match status" value="1"/>
</dbReference>
<evidence type="ECO:0000259" key="1">
    <source>
        <dbReference type="PROSITE" id="PS51192"/>
    </source>
</evidence>
<dbReference type="GO" id="GO:0005524">
    <property type="term" value="F:ATP binding"/>
    <property type="evidence" value="ECO:0007669"/>
    <property type="project" value="InterPro"/>
</dbReference>
<dbReference type="InterPro" id="IPR027417">
    <property type="entry name" value="P-loop_NTPase"/>
</dbReference>
<dbReference type="Pfam" id="PF04851">
    <property type="entry name" value="ResIII"/>
    <property type="match status" value="1"/>
</dbReference>
<accession>A0A1I2C8V5</accession>
<dbReference type="OrthoDB" id="9804145at2"/>
<proteinExistence type="predicted"/>
<gene>
    <name evidence="2" type="ORF">SAMN04488523_1099</name>
</gene>
<evidence type="ECO:0000313" key="2">
    <source>
        <dbReference type="EMBL" id="SFE64090.1"/>
    </source>
</evidence>
<dbReference type="GO" id="GO:0016787">
    <property type="term" value="F:hydrolase activity"/>
    <property type="evidence" value="ECO:0007669"/>
    <property type="project" value="InterPro"/>
</dbReference>
<sequence length="1105" mass="124449">MAKAPKRSFHTELVLNRWMLSHFEGGSLSALKGRLGDIFHEDIRAEGQTGFFNQLEHMLVDPDQVSAADLRRYDLHIVTHWQAITKKRNRTAGAVLTMKYFQYLSLLFSEIYLDWYFNRRQALLDGLNVAMSAYHEEKGAEPFRNYTADDLNKLAFWNATGSGKTLLLHVNIKQYLHYYQAEAANSYPDRIILLTPNEGLSVQHVEEFRESGISAQLFDKNETSGMYRGRVDVIDVNKLADDTGEKTVAVSAFAGDNLVLVDEGHRGTGSAGGAWMARRAALVEGGFAFEYSATFSQSVAKGKTILKAEVDVLNAKAKLQFGKTYRQLTEAEQAEIVLTSDDRARAKIAAVREAYAKAVLIDYSYKYFYADGYGKDSLILNLREDAYNENGDLYFTACLLSYYQQLWLWETKKKEISAFNIAKPLWVFVGNTVTGEDSDVLEVLRFLARFLGDEAGSVQRIRSLVEGNAQLLDPKGQDIFEKRFVPLMHRNSEDIYKDILKRLFNAEARQRLKLVNLKATDGELAVRVGTSEPFALINIGNAAGFFKTAADETTFETESDDFGGGFFGAINSNTSPLNILIGSRKFTEGWSSWRVSTMGLLNMGAGEGSQIVQLFGRGVRLKGQGMSLKRSLPDERPKSAFIEKLETLNIFGVRANYMASFKDYLREEGVTPSDEILHLDFPTQKNLPKGLKLKSLKLRDGFDENGTVGFKRKHFPSLYEIPQALAGKIKQPHVTVDLYPRLEALDTTFREGATAPSARNSGKLCKDAFSFFDWFAIFEALARHKDLRGYSNLRLSKDQIKSFCEGDNEWYTLIAPDLVLSINSFENVRALQAILIRLLCEFTDRFYAAIKAGFEGEFYDAIVVEENHPAILEKYALEFEGSDEARMYHDKIVALSNFVASKDIAAAAGWAAKGVVAISFEKHLYYPLLTKEKGSNIPLELRPMAFDAPSEIRFVRDLEEFCKSRKGVTILDGKRLFLLRNPSVQSKGLGFATAGNFYPDFLLWVVDDSTGQQWLTLVDPKGIRQLSISDAKFNLFKEIRSLESGLEDRSLVLNAFILSDTPYPNLLNIQYQTSKLELEEKHVLFMDDGQQNYLSGMFSRILASE</sequence>
<dbReference type="GO" id="GO:0003677">
    <property type="term" value="F:DNA binding"/>
    <property type="evidence" value="ECO:0007669"/>
    <property type="project" value="InterPro"/>
</dbReference>
<dbReference type="STRING" id="74348.SAMN04488523_1099"/>